<evidence type="ECO:0000259" key="7">
    <source>
        <dbReference type="SMART" id="SM00563"/>
    </source>
</evidence>
<comment type="caution">
    <text evidence="8">The sequence shown here is derived from an EMBL/GenBank/DDBJ whole genome shotgun (WGS) entry which is preliminary data.</text>
</comment>
<dbReference type="GO" id="GO:0003841">
    <property type="term" value="F:1-acylglycerol-3-phosphate O-acyltransferase activity"/>
    <property type="evidence" value="ECO:0007669"/>
    <property type="project" value="TreeGrafter"/>
</dbReference>
<protein>
    <submittedName>
        <fullName evidence="8">Lyso-ornithine lipid acyltransferase</fullName>
    </submittedName>
</protein>
<dbReference type="Proteomes" id="UP000295717">
    <property type="component" value="Unassembled WGS sequence"/>
</dbReference>
<evidence type="ECO:0000256" key="6">
    <source>
        <dbReference type="SAM" id="MobiDB-lite"/>
    </source>
</evidence>
<evidence type="ECO:0000313" key="9">
    <source>
        <dbReference type="Proteomes" id="UP000295717"/>
    </source>
</evidence>
<evidence type="ECO:0000256" key="2">
    <source>
        <dbReference type="ARBA" id="ARBA00022516"/>
    </source>
</evidence>
<dbReference type="AlphaFoldDB" id="A0A4V2V1P6"/>
<feature type="domain" description="Phospholipid/glycerol acyltransferase" evidence="7">
    <location>
        <begin position="68"/>
        <end position="179"/>
    </location>
</feature>
<gene>
    <name evidence="8" type="ORF">EDC35_103100</name>
</gene>
<dbReference type="InterPro" id="IPR002123">
    <property type="entry name" value="Plipid/glycerol_acylTrfase"/>
</dbReference>
<dbReference type="OrthoDB" id="319710at2"/>
<reference evidence="8 9" key="1">
    <citation type="submission" date="2019-03" db="EMBL/GenBank/DDBJ databases">
        <title>Genomic Encyclopedia of Type Strains, Phase IV (KMG-IV): sequencing the most valuable type-strain genomes for metagenomic binning, comparative biology and taxonomic classification.</title>
        <authorList>
            <person name="Goeker M."/>
        </authorList>
    </citation>
    <scope>NUCLEOTIDE SEQUENCE [LARGE SCALE GENOMIC DNA]</scope>
    <source>
        <strain evidence="8 9">DSM 13587</strain>
    </source>
</reference>
<dbReference type="SMART" id="SM00563">
    <property type="entry name" value="PlsC"/>
    <property type="match status" value="1"/>
</dbReference>
<organism evidence="8 9">
    <name type="scientific">Thiobaca trueperi</name>
    <dbReference type="NCBI Taxonomy" id="127458"/>
    <lineage>
        <taxon>Bacteria</taxon>
        <taxon>Pseudomonadati</taxon>
        <taxon>Pseudomonadota</taxon>
        <taxon>Gammaproteobacteria</taxon>
        <taxon>Chromatiales</taxon>
        <taxon>Chromatiaceae</taxon>
        <taxon>Thiobaca</taxon>
    </lineage>
</organism>
<evidence type="ECO:0000313" key="8">
    <source>
        <dbReference type="EMBL" id="TCT22002.1"/>
    </source>
</evidence>
<dbReference type="CDD" id="cd07989">
    <property type="entry name" value="LPLAT_AGPAT-like"/>
    <property type="match status" value="1"/>
</dbReference>
<feature type="region of interest" description="Disordered" evidence="6">
    <location>
        <begin position="251"/>
        <end position="270"/>
    </location>
</feature>
<keyword evidence="5 8" id="KW-0012">Acyltransferase</keyword>
<accession>A0A4V2V1P6</accession>
<dbReference type="Pfam" id="PF01553">
    <property type="entry name" value="Acyltransferase"/>
    <property type="match status" value="1"/>
</dbReference>
<keyword evidence="3 8" id="KW-0808">Transferase</keyword>
<comment type="pathway">
    <text evidence="1">Lipid metabolism.</text>
</comment>
<proteinExistence type="predicted"/>
<dbReference type="GO" id="GO:0006654">
    <property type="term" value="P:phosphatidic acid biosynthetic process"/>
    <property type="evidence" value="ECO:0007669"/>
    <property type="project" value="TreeGrafter"/>
</dbReference>
<evidence type="ECO:0000256" key="5">
    <source>
        <dbReference type="ARBA" id="ARBA00023315"/>
    </source>
</evidence>
<evidence type="ECO:0000256" key="4">
    <source>
        <dbReference type="ARBA" id="ARBA00023098"/>
    </source>
</evidence>
<keyword evidence="2" id="KW-0444">Lipid biosynthesis</keyword>
<sequence>MWLTSIWRSLRVVEHLATGILIAVFISLRTRFDQPPPWVPRAVSWWQRRLCRALGVRLRVEGRIEPGCLLIGNHISWLDIPIVGTQGEIGFLAKSDVRGWPLIGWMTEIAGTRFIARGGHQTGDIAASLVADIAGGRPMMIFPEGTTTDGRTLGHFHSRLFRIAQGSGIRIQPVAIRYRAGEDPTPDHRVPYVGEDTLIANLWRLVRHPDLVACVQFLPPIAATEGDSRRALAEQARSAIVDALALNPRGAGQSAPGVSAEPIASPGASAANCLEPQPVLT</sequence>
<name>A0A4V2V1P6_9GAMM</name>
<dbReference type="SUPFAM" id="SSF69593">
    <property type="entry name" value="Glycerol-3-phosphate (1)-acyltransferase"/>
    <property type="match status" value="1"/>
</dbReference>
<dbReference type="PANTHER" id="PTHR10434:SF64">
    <property type="entry name" value="1-ACYL-SN-GLYCEROL-3-PHOSPHATE ACYLTRANSFERASE-RELATED"/>
    <property type="match status" value="1"/>
</dbReference>
<dbReference type="PANTHER" id="PTHR10434">
    <property type="entry name" value="1-ACYL-SN-GLYCEROL-3-PHOSPHATE ACYLTRANSFERASE"/>
    <property type="match status" value="1"/>
</dbReference>
<keyword evidence="4" id="KW-0443">Lipid metabolism</keyword>
<evidence type="ECO:0000256" key="3">
    <source>
        <dbReference type="ARBA" id="ARBA00022679"/>
    </source>
</evidence>
<keyword evidence="9" id="KW-1185">Reference proteome</keyword>
<dbReference type="EMBL" id="SMAO01000003">
    <property type="protein sequence ID" value="TCT22002.1"/>
    <property type="molecule type" value="Genomic_DNA"/>
</dbReference>
<evidence type="ECO:0000256" key="1">
    <source>
        <dbReference type="ARBA" id="ARBA00005189"/>
    </source>
</evidence>